<organism evidence="2 3">
    <name type="scientific">Nocardioides aquaticus</name>
    <dbReference type="NCBI Taxonomy" id="160826"/>
    <lineage>
        <taxon>Bacteria</taxon>
        <taxon>Bacillati</taxon>
        <taxon>Actinomycetota</taxon>
        <taxon>Actinomycetes</taxon>
        <taxon>Propionibacteriales</taxon>
        <taxon>Nocardioidaceae</taxon>
        <taxon>Nocardioides</taxon>
    </lineage>
</organism>
<reference evidence="2 3" key="1">
    <citation type="submission" date="2021-05" db="EMBL/GenBank/DDBJ databases">
        <title>Complete genome of Nocardioides aquaticus KCTC 9944T isolated from meromictic and hypersaline Ekho Lake, Antarctica.</title>
        <authorList>
            <person name="Hwang K."/>
            <person name="Kim K.M."/>
            <person name="Choe H."/>
        </authorList>
    </citation>
    <scope>NUCLEOTIDE SEQUENCE [LARGE SCALE GENOMIC DNA]</scope>
    <source>
        <strain evidence="2 3">KCTC 9944</strain>
    </source>
</reference>
<dbReference type="Proteomes" id="UP000679307">
    <property type="component" value="Chromosome"/>
</dbReference>
<dbReference type="RefSeq" id="WP_214058371.1">
    <property type="nucleotide sequence ID" value="NZ_BAAAHS010000004.1"/>
</dbReference>
<dbReference type="EMBL" id="CP075371">
    <property type="protein sequence ID" value="QVT78834.1"/>
    <property type="molecule type" value="Genomic_DNA"/>
</dbReference>
<evidence type="ECO:0000313" key="2">
    <source>
        <dbReference type="EMBL" id="QVT78834.1"/>
    </source>
</evidence>
<gene>
    <name evidence="2" type="ORF">ENKNEFLB_01212</name>
</gene>
<evidence type="ECO:0000313" key="3">
    <source>
        <dbReference type="Proteomes" id="UP000679307"/>
    </source>
</evidence>
<evidence type="ECO:0000256" key="1">
    <source>
        <dbReference type="SAM" id="MobiDB-lite"/>
    </source>
</evidence>
<proteinExistence type="predicted"/>
<feature type="region of interest" description="Disordered" evidence="1">
    <location>
        <begin position="1"/>
        <end position="24"/>
    </location>
</feature>
<keyword evidence="3" id="KW-1185">Reference proteome</keyword>
<sequence>MNLPDDDPVVGERSPASVPRPLVQPDQRSCGAACLVVARGLAEPAYGRSLRDPGHWRTEVLRTHAEVTGVRDRGRPGVPWPRALGTPPWAVARRLGAAGRRWRTARPDLARVASVVRAGRPVPLFVGSRLLPRHVLLAVEDGPDGLRVYDPARGTVRPLAVALATGWPRLWCAVLPRS</sequence>
<evidence type="ECO:0008006" key="4">
    <source>
        <dbReference type="Google" id="ProtNLM"/>
    </source>
</evidence>
<name>A0ABX8EEF4_9ACTN</name>
<accession>A0ABX8EEF4</accession>
<protein>
    <recommendedName>
        <fullName evidence="4">Peptidase C39 domain-containing protein</fullName>
    </recommendedName>
</protein>